<reference evidence="1" key="1">
    <citation type="journal article" date="2023" name="G3 (Bethesda)">
        <title>A reference genome for the long-term kleptoplast-retaining sea slug Elysia crispata morphotype clarki.</title>
        <authorList>
            <person name="Eastman K.E."/>
            <person name="Pendleton A.L."/>
            <person name="Shaikh M.A."/>
            <person name="Suttiyut T."/>
            <person name="Ogas R."/>
            <person name="Tomko P."/>
            <person name="Gavelis G."/>
            <person name="Widhalm J.R."/>
            <person name="Wisecaver J.H."/>
        </authorList>
    </citation>
    <scope>NUCLEOTIDE SEQUENCE</scope>
    <source>
        <strain evidence="1">ECLA1</strain>
    </source>
</reference>
<gene>
    <name evidence="1" type="ORF">RRG08_053238</name>
</gene>
<protein>
    <submittedName>
        <fullName evidence="1">Uncharacterized protein</fullName>
    </submittedName>
</protein>
<dbReference type="Proteomes" id="UP001283361">
    <property type="component" value="Unassembled WGS sequence"/>
</dbReference>
<comment type="caution">
    <text evidence="1">The sequence shown here is derived from an EMBL/GenBank/DDBJ whole genome shotgun (WGS) entry which is preliminary data.</text>
</comment>
<sequence>MTVAFLVLERSSLYYIYQRSSLYYICPLWFDPRVPVLYTGSPDHDCSVLGSRAELAVLYLSRSSLYYICPLWFDPRVAVSTQEVQTMTVAFLVLERSSLYYICQGARCIISVLSGLIQESQSLHRKSRP</sequence>
<evidence type="ECO:0000313" key="2">
    <source>
        <dbReference type="Proteomes" id="UP001283361"/>
    </source>
</evidence>
<evidence type="ECO:0000313" key="1">
    <source>
        <dbReference type="EMBL" id="KAK3790914.1"/>
    </source>
</evidence>
<dbReference type="AlphaFoldDB" id="A0AAE1ANA1"/>
<dbReference type="EMBL" id="JAWDGP010001500">
    <property type="protein sequence ID" value="KAK3790914.1"/>
    <property type="molecule type" value="Genomic_DNA"/>
</dbReference>
<proteinExistence type="predicted"/>
<name>A0AAE1ANA1_9GAST</name>
<keyword evidence="2" id="KW-1185">Reference proteome</keyword>
<organism evidence="1 2">
    <name type="scientific">Elysia crispata</name>
    <name type="common">lettuce slug</name>
    <dbReference type="NCBI Taxonomy" id="231223"/>
    <lineage>
        <taxon>Eukaryota</taxon>
        <taxon>Metazoa</taxon>
        <taxon>Spiralia</taxon>
        <taxon>Lophotrochozoa</taxon>
        <taxon>Mollusca</taxon>
        <taxon>Gastropoda</taxon>
        <taxon>Heterobranchia</taxon>
        <taxon>Euthyneura</taxon>
        <taxon>Panpulmonata</taxon>
        <taxon>Sacoglossa</taxon>
        <taxon>Placobranchoidea</taxon>
        <taxon>Plakobranchidae</taxon>
        <taxon>Elysia</taxon>
    </lineage>
</organism>
<accession>A0AAE1ANA1</accession>